<accession>A0A2P6RC41</accession>
<sequence length="72" mass="8117">MIATNSWFAGCFFNMLLCSMSQCCCWCTKIRGEDYPTKISLLPSSRSPRRIHLAIDYGEKGPAKQKNSPTPK</sequence>
<dbReference type="AlphaFoldDB" id="A0A2P6RC41"/>
<keyword evidence="3" id="KW-1185">Reference proteome</keyword>
<evidence type="ECO:0000313" key="3">
    <source>
        <dbReference type="Proteomes" id="UP000238479"/>
    </source>
</evidence>
<comment type="caution">
    <text evidence="2">The sequence shown here is derived from an EMBL/GenBank/DDBJ whole genome shotgun (WGS) entry which is preliminary data.</text>
</comment>
<proteinExistence type="predicted"/>
<evidence type="ECO:0008006" key="4">
    <source>
        <dbReference type="Google" id="ProtNLM"/>
    </source>
</evidence>
<dbReference type="Gramene" id="PRQ43998">
    <property type="protein sequence ID" value="PRQ43998"/>
    <property type="gene ID" value="RchiOBHm_Chr3g0474351"/>
</dbReference>
<organism evidence="2 3">
    <name type="scientific">Rosa chinensis</name>
    <name type="common">China rose</name>
    <dbReference type="NCBI Taxonomy" id="74649"/>
    <lineage>
        <taxon>Eukaryota</taxon>
        <taxon>Viridiplantae</taxon>
        <taxon>Streptophyta</taxon>
        <taxon>Embryophyta</taxon>
        <taxon>Tracheophyta</taxon>
        <taxon>Spermatophyta</taxon>
        <taxon>Magnoliopsida</taxon>
        <taxon>eudicotyledons</taxon>
        <taxon>Gunneridae</taxon>
        <taxon>Pentapetalae</taxon>
        <taxon>rosids</taxon>
        <taxon>fabids</taxon>
        <taxon>Rosales</taxon>
        <taxon>Rosaceae</taxon>
        <taxon>Rosoideae</taxon>
        <taxon>Rosoideae incertae sedis</taxon>
        <taxon>Rosa</taxon>
    </lineage>
</organism>
<dbReference type="Proteomes" id="UP000238479">
    <property type="component" value="Chromosome 3"/>
</dbReference>
<feature type="signal peptide" evidence="1">
    <location>
        <begin position="1"/>
        <end position="23"/>
    </location>
</feature>
<keyword evidence="1" id="KW-0732">Signal</keyword>
<protein>
    <recommendedName>
        <fullName evidence="4">Secreted protein</fullName>
    </recommendedName>
</protein>
<feature type="chain" id="PRO_5015167233" description="Secreted protein" evidence="1">
    <location>
        <begin position="24"/>
        <end position="72"/>
    </location>
</feature>
<reference evidence="2 3" key="1">
    <citation type="journal article" date="2018" name="Nat. Genet.">
        <title>The Rosa genome provides new insights in the design of modern roses.</title>
        <authorList>
            <person name="Bendahmane M."/>
        </authorList>
    </citation>
    <scope>NUCLEOTIDE SEQUENCE [LARGE SCALE GENOMIC DNA]</scope>
    <source>
        <strain evidence="3">cv. Old Blush</strain>
    </source>
</reference>
<dbReference type="EMBL" id="PDCK01000041">
    <property type="protein sequence ID" value="PRQ43998.1"/>
    <property type="molecule type" value="Genomic_DNA"/>
</dbReference>
<name>A0A2P6RC41_ROSCH</name>
<gene>
    <name evidence="2" type="ORF">RchiOBHm_Chr3g0474351</name>
</gene>
<evidence type="ECO:0000313" key="2">
    <source>
        <dbReference type="EMBL" id="PRQ43998.1"/>
    </source>
</evidence>
<evidence type="ECO:0000256" key="1">
    <source>
        <dbReference type="SAM" id="SignalP"/>
    </source>
</evidence>